<dbReference type="Pfam" id="PF00589">
    <property type="entry name" value="Phage_integrase"/>
    <property type="match status" value="1"/>
</dbReference>
<dbReference type="GO" id="GO:0015074">
    <property type="term" value="P:DNA integration"/>
    <property type="evidence" value="ECO:0007669"/>
    <property type="project" value="UniProtKB-KW"/>
</dbReference>
<dbReference type="InterPro" id="IPR011010">
    <property type="entry name" value="DNA_brk_join_enz"/>
</dbReference>
<dbReference type="InterPro" id="IPR050090">
    <property type="entry name" value="Tyrosine_recombinase_XerCD"/>
</dbReference>
<dbReference type="RefSeq" id="WP_115691951.1">
    <property type="nucleotide sequence ID" value="NZ_CP031417.1"/>
</dbReference>
<sequence length="196" mass="21774">MRVQSRGQLSLYTAAGERKYVNEAERNALIAAARACPSRKLRTFCLTLVYTGCRISEALAISGRSLELASGFIVVRSLKKRNGAIVFREVPVPPQLLEELLATHDLSEPDKDKLWPWCRAHAWCLIKGLMADAGIADGIHATPKGLRHGFGLHAVRSGVPINFIQRWLGHARMETTAIYLQAMGVEEREIAARMWA</sequence>
<keyword evidence="3" id="KW-0238">DNA-binding</keyword>
<dbReference type="CDD" id="cd00397">
    <property type="entry name" value="DNA_BRE_C"/>
    <property type="match status" value="1"/>
</dbReference>
<dbReference type="InterPro" id="IPR013762">
    <property type="entry name" value="Integrase-like_cat_sf"/>
</dbReference>
<proteinExistence type="inferred from homology"/>
<gene>
    <name evidence="6" type="ORF">DW352_14225</name>
</gene>
<dbReference type="PANTHER" id="PTHR30349:SF41">
    <property type="entry name" value="INTEGRASE_RECOMBINASE PROTEIN MJ0367-RELATED"/>
    <property type="match status" value="1"/>
</dbReference>
<dbReference type="Proteomes" id="UP000254889">
    <property type="component" value="Chromosome"/>
</dbReference>
<evidence type="ECO:0000259" key="5">
    <source>
        <dbReference type="PROSITE" id="PS51898"/>
    </source>
</evidence>
<dbReference type="OrthoDB" id="9801717at2"/>
<dbReference type="AlphaFoldDB" id="A0A345ZXC5"/>
<protein>
    <submittedName>
        <fullName evidence="6">Site-specific integrase</fullName>
    </submittedName>
</protein>
<feature type="domain" description="Tyr recombinase" evidence="5">
    <location>
        <begin position="16"/>
        <end position="192"/>
    </location>
</feature>
<keyword evidence="2" id="KW-0229">DNA integration</keyword>
<dbReference type="GO" id="GO:0003677">
    <property type="term" value="F:DNA binding"/>
    <property type="evidence" value="ECO:0007669"/>
    <property type="project" value="UniProtKB-KW"/>
</dbReference>
<comment type="similarity">
    <text evidence="1">Belongs to the 'phage' integrase family.</text>
</comment>
<dbReference type="KEGG" id="ptaw:DW352_14225"/>
<organism evidence="6 7">
    <name type="scientific">Pseudolabrys taiwanensis</name>
    <dbReference type="NCBI Taxonomy" id="331696"/>
    <lineage>
        <taxon>Bacteria</taxon>
        <taxon>Pseudomonadati</taxon>
        <taxon>Pseudomonadota</taxon>
        <taxon>Alphaproteobacteria</taxon>
        <taxon>Hyphomicrobiales</taxon>
        <taxon>Xanthobacteraceae</taxon>
        <taxon>Pseudolabrys</taxon>
    </lineage>
</organism>
<dbReference type="PROSITE" id="PS51898">
    <property type="entry name" value="TYR_RECOMBINASE"/>
    <property type="match status" value="1"/>
</dbReference>
<reference evidence="6 7" key="1">
    <citation type="submission" date="2018-07" db="EMBL/GenBank/DDBJ databases">
        <authorList>
            <person name="Quirk P.G."/>
            <person name="Krulwich T.A."/>
        </authorList>
    </citation>
    <scope>NUCLEOTIDE SEQUENCE [LARGE SCALE GENOMIC DNA]</scope>
    <source>
        <strain evidence="6 7">CC-BB4</strain>
    </source>
</reference>
<evidence type="ECO:0000256" key="2">
    <source>
        <dbReference type="ARBA" id="ARBA00022908"/>
    </source>
</evidence>
<dbReference type="EMBL" id="CP031417">
    <property type="protein sequence ID" value="AXK81572.1"/>
    <property type="molecule type" value="Genomic_DNA"/>
</dbReference>
<dbReference type="Gene3D" id="1.10.443.10">
    <property type="entry name" value="Intergrase catalytic core"/>
    <property type="match status" value="1"/>
</dbReference>
<name>A0A345ZXC5_9HYPH</name>
<keyword evidence="4" id="KW-0233">DNA recombination</keyword>
<dbReference type="PANTHER" id="PTHR30349">
    <property type="entry name" value="PHAGE INTEGRASE-RELATED"/>
    <property type="match status" value="1"/>
</dbReference>
<evidence type="ECO:0000256" key="1">
    <source>
        <dbReference type="ARBA" id="ARBA00008857"/>
    </source>
</evidence>
<evidence type="ECO:0000256" key="4">
    <source>
        <dbReference type="ARBA" id="ARBA00023172"/>
    </source>
</evidence>
<evidence type="ECO:0000256" key="3">
    <source>
        <dbReference type="ARBA" id="ARBA00023125"/>
    </source>
</evidence>
<evidence type="ECO:0000313" key="6">
    <source>
        <dbReference type="EMBL" id="AXK81572.1"/>
    </source>
</evidence>
<dbReference type="InterPro" id="IPR002104">
    <property type="entry name" value="Integrase_catalytic"/>
</dbReference>
<evidence type="ECO:0000313" key="7">
    <source>
        <dbReference type="Proteomes" id="UP000254889"/>
    </source>
</evidence>
<keyword evidence="7" id="KW-1185">Reference proteome</keyword>
<accession>A0A345ZXC5</accession>
<dbReference type="GO" id="GO:0006310">
    <property type="term" value="P:DNA recombination"/>
    <property type="evidence" value="ECO:0007669"/>
    <property type="project" value="UniProtKB-KW"/>
</dbReference>
<dbReference type="SUPFAM" id="SSF56349">
    <property type="entry name" value="DNA breaking-rejoining enzymes"/>
    <property type="match status" value="1"/>
</dbReference>